<accession>A0A085M161</accession>
<dbReference type="Proteomes" id="UP000030764">
    <property type="component" value="Unassembled WGS sequence"/>
</dbReference>
<protein>
    <submittedName>
        <fullName evidence="1">Uncharacterized protein</fullName>
    </submittedName>
</protein>
<dbReference type="EMBL" id="KL363245">
    <property type="protein sequence ID" value="KFD50957.1"/>
    <property type="molecule type" value="Genomic_DNA"/>
</dbReference>
<name>A0A085M161_9BILA</name>
<evidence type="ECO:0000313" key="1">
    <source>
        <dbReference type="EMBL" id="KFD50957.1"/>
    </source>
</evidence>
<keyword evidence="2" id="KW-1185">Reference proteome</keyword>
<evidence type="ECO:0000313" key="2">
    <source>
        <dbReference type="Proteomes" id="UP000030764"/>
    </source>
</evidence>
<proteinExistence type="predicted"/>
<sequence>MQVNTEGQTKWQSRPLPCMTQPLQPALAVTLPLLLRVMSTSRLSSTTMTDIEPAKKGIVNDDCDSMAKVST</sequence>
<gene>
    <name evidence="1" type="ORF">M513_08139</name>
</gene>
<reference evidence="1 2" key="1">
    <citation type="journal article" date="2014" name="Nat. Genet.">
        <title>Genome and transcriptome of the porcine whipworm Trichuris suis.</title>
        <authorList>
            <person name="Jex A.R."/>
            <person name="Nejsum P."/>
            <person name="Schwarz E.M."/>
            <person name="Hu L."/>
            <person name="Young N.D."/>
            <person name="Hall R.S."/>
            <person name="Korhonen P.K."/>
            <person name="Liao S."/>
            <person name="Thamsborg S."/>
            <person name="Xia J."/>
            <person name="Xu P."/>
            <person name="Wang S."/>
            <person name="Scheerlinck J.P."/>
            <person name="Hofmann A."/>
            <person name="Sternberg P.W."/>
            <person name="Wang J."/>
            <person name="Gasser R.B."/>
        </authorList>
    </citation>
    <scope>NUCLEOTIDE SEQUENCE [LARGE SCALE GENOMIC DNA]</scope>
    <source>
        <strain evidence="1">DCEP-RM93M</strain>
    </source>
</reference>
<dbReference type="AlphaFoldDB" id="A0A085M161"/>
<organism evidence="1 2">
    <name type="scientific">Trichuris suis</name>
    <name type="common">pig whipworm</name>
    <dbReference type="NCBI Taxonomy" id="68888"/>
    <lineage>
        <taxon>Eukaryota</taxon>
        <taxon>Metazoa</taxon>
        <taxon>Ecdysozoa</taxon>
        <taxon>Nematoda</taxon>
        <taxon>Enoplea</taxon>
        <taxon>Dorylaimia</taxon>
        <taxon>Trichinellida</taxon>
        <taxon>Trichuridae</taxon>
        <taxon>Trichuris</taxon>
    </lineage>
</organism>